<name>A0ABT3L3D7_9CYAN</name>
<protein>
    <submittedName>
        <fullName evidence="1">Uncharacterized protein</fullName>
    </submittedName>
</protein>
<reference evidence="1 2" key="1">
    <citation type="submission" date="2021-08" db="EMBL/GenBank/DDBJ databases">
        <title>Draft genome sequence of Spirulina subsalsa with high tolerance to salinity and hype-accumulation of phycocyanin.</title>
        <authorList>
            <person name="Pei H."/>
            <person name="Jiang L."/>
        </authorList>
    </citation>
    <scope>NUCLEOTIDE SEQUENCE [LARGE SCALE GENOMIC DNA]</scope>
    <source>
        <strain evidence="1 2">FACHB-351</strain>
    </source>
</reference>
<proteinExistence type="predicted"/>
<sequence length="235" mass="27212">MLLEKAQQLSTLADQKIQREKYVKHRQGFESRQKQIENAIASLEPLDNAVKIFRDRGLADFDVSNKADQLLGLIIQAKKRFEENPEWIIENNNFDGNRFKSSIDSLAKSLRQHLERNWKQYLAQQMPSTNDELLNLLAKIPSFRADVEHIQKLKADIDQVEFPETQSIFGHLENSIKNLKKCWEDLSGDDVPEAVLIFLRRAADPEGATLDLLTPEVTEWLDRHQISQALRIRLL</sequence>
<evidence type="ECO:0000313" key="2">
    <source>
        <dbReference type="Proteomes" id="UP001526426"/>
    </source>
</evidence>
<evidence type="ECO:0000313" key="1">
    <source>
        <dbReference type="EMBL" id="MCW6036018.1"/>
    </source>
</evidence>
<gene>
    <name evidence="1" type="ORF">K4A83_06995</name>
</gene>
<keyword evidence="2" id="KW-1185">Reference proteome</keyword>
<dbReference type="Proteomes" id="UP001526426">
    <property type="component" value="Unassembled WGS sequence"/>
</dbReference>
<accession>A0ABT3L3D7</accession>
<organism evidence="1 2">
    <name type="scientific">Spirulina subsalsa FACHB-351</name>
    <dbReference type="NCBI Taxonomy" id="234711"/>
    <lineage>
        <taxon>Bacteria</taxon>
        <taxon>Bacillati</taxon>
        <taxon>Cyanobacteriota</taxon>
        <taxon>Cyanophyceae</taxon>
        <taxon>Spirulinales</taxon>
        <taxon>Spirulinaceae</taxon>
        <taxon>Spirulina</taxon>
    </lineage>
</organism>
<dbReference type="EMBL" id="JAIHOM010000026">
    <property type="protein sequence ID" value="MCW6036018.1"/>
    <property type="molecule type" value="Genomic_DNA"/>
</dbReference>
<dbReference type="RefSeq" id="WP_265263751.1">
    <property type="nucleotide sequence ID" value="NZ_JAIHOM010000026.1"/>
</dbReference>
<comment type="caution">
    <text evidence="1">The sequence shown here is derived from an EMBL/GenBank/DDBJ whole genome shotgun (WGS) entry which is preliminary data.</text>
</comment>